<dbReference type="Proteomes" id="UP001210380">
    <property type="component" value="Unassembled WGS sequence"/>
</dbReference>
<dbReference type="PANTHER" id="PTHR30006:SF24">
    <property type="entry name" value="SLL0237 PROTEIN"/>
    <property type="match status" value="1"/>
</dbReference>
<dbReference type="InterPro" id="IPR026045">
    <property type="entry name" value="Ferric-bd"/>
</dbReference>
<comment type="caution">
    <text evidence="2">The sequence shown here is derived from an EMBL/GenBank/DDBJ whole genome shotgun (WGS) entry which is preliminary data.</text>
</comment>
<protein>
    <submittedName>
        <fullName evidence="2">Extracellular solute-binding protein</fullName>
    </submittedName>
</protein>
<evidence type="ECO:0000313" key="2">
    <source>
        <dbReference type="EMBL" id="MDA3625717.1"/>
    </source>
</evidence>
<dbReference type="SUPFAM" id="SSF53850">
    <property type="entry name" value="Periplasmic binding protein-like II"/>
    <property type="match status" value="1"/>
</dbReference>
<evidence type="ECO:0000256" key="1">
    <source>
        <dbReference type="ARBA" id="ARBA00022729"/>
    </source>
</evidence>
<keyword evidence="3" id="KW-1185">Reference proteome</keyword>
<proteinExistence type="predicted"/>
<dbReference type="EMBL" id="JAQGLA010000010">
    <property type="protein sequence ID" value="MDA3625717.1"/>
    <property type="molecule type" value="Genomic_DNA"/>
</dbReference>
<keyword evidence="1" id="KW-0732">Signal</keyword>
<dbReference type="PIRSF" id="PIRSF002825">
    <property type="entry name" value="CfbpA"/>
    <property type="match status" value="1"/>
</dbReference>
<accession>A0ABT4UVH4</accession>
<evidence type="ECO:0000313" key="3">
    <source>
        <dbReference type="Proteomes" id="UP001210380"/>
    </source>
</evidence>
<sequence>MPCRALRILLIPLAFVLLVSGCGLSPASTQDTLIIYTSRPQVIARGVVEQFEQANPQYRGKVQMLTIGAQEVVERVRAEAGQPRADVWWGGTSQQFEQGVADGLLAPAPAEAAQRVPAEYHGANDLWLGEMRMAQVLFYNSEMLSPDQAPKDWDDLVSPRFRDQILIRDVAASGTMRSIFSALVAQKAAADGSPEAGFAWLRALDANTKEYVPNPSDLYLRVQRREASVSAWNLQDVLVQRSKGAPFVPVVPASGAPMLLDGVGKLKGAPHAAAADAFINFLLQESTQRQLAEKSFQIPTVPLREQPAWLASTGLKEMAVDWPEVNRHEREWITRWSEQIKGHG</sequence>
<dbReference type="Pfam" id="PF13343">
    <property type="entry name" value="SBP_bac_6"/>
    <property type="match status" value="1"/>
</dbReference>
<dbReference type="PROSITE" id="PS51257">
    <property type="entry name" value="PROKAR_LIPOPROTEIN"/>
    <property type="match status" value="1"/>
</dbReference>
<name>A0ABT4UVH4_9PSEU</name>
<gene>
    <name evidence="2" type="ORF">OU415_09735</name>
</gene>
<dbReference type="PANTHER" id="PTHR30006">
    <property type="entry name" value="THIAMINE-BINDING PERIPLASMIC PROTEIN-RELATED"/>
    <property type="match status" value="1"/>
</dbReference>
<reference evidence="2 3" key="1">
    <citation type="submission" date="2022-11" db="EMBL/GenBank/DDBJ databases">
        <title>Draft genome sequence of Saccharopolyspora sp. WRP15-2 isolated from rhizosphere soils of wild rice in Thailand.</title>
        <authorList>
            <person name="Duangmal K."/>
            <person name="Kammanee S."/>
            <person name="Muangham S."/>
        </authorList>
    </citation>
    <scope>NUCLEOTIDE SEQUENCE [LARGE SCALE GENOMIC DNA]</scope>
    <source>
        <strain evidence="2 3">WRP15-2</strain>
    </source>
</reference>
<organism evidence="2 3">
    <name type="scientific">Saccharopolyspora oryzae</name>
    <dbReference type="NCBI Taxonomy" id="2997343"/>
    <lineage>
        <taxon>Bacteria</taxon>
        <taxon>Bacillati</taxon>
        <taxon>Actinomycetota</taxon>
        <taxon>Actinomycetes</taxon>
        <taxon>Pseudonocardiales</taxon>
        <taxon>Pseudonocardiaceae</taxon>
        <taxon>Saccharopolyspora</taxon>
    </lineage>
</organism>
<dbReference type="RefSeq" id="WP_270948287.1">
    <property type="nucleotide sequence ID" value="NZ_JAQGLA010000010.1"/>
</dbReference>
<dbReference type="Gene3D" id="3.40.190.10">
    <property type="entry name" value="Periplasmic binding protein-like II"/>
    <property type="match status" value="2"/>
</dbReference>